<proteinExistence type="inferred from homology"/>
<dbReference type="GO" id="GO:0005524">
    <property type="term" value="F:ATP binding"/>
    <property type="evidence" value="ECO:0007669"/>
    <property type="project" value="UniProtKB-KW"/>
</dbReference>
<dbReference type="InterPro" id="IPR001757">
    <property type="entry name" value="P_typ_ATPase"/>
</dbReference>
<dbReference type="InterPro" id="IPR006068">
    <property type="entry name" value="ATPase_P-typ_cation-transptr_C"/>
</dbReference>
<dbReference type="FunFam" id="3.40.50.1000:FF:000001">
    <property type="entry name" value="Phospholipid-transporting ATPase IC"/>
    <property type="match status" value="1"/>
</dbReference>
<dbReference type="GO" id="GO:0016887">
    <property type="term" value="F:ATP hydrolysis activity"/>
    <property type="evidence" value="ECO:0007669"/>
    <property type="project" value="InterPro"/>
</dbReference>
<keyword evidence="11 12" id="KW-0472">Membrane</keyword>
<feature type="transmembrane region" description="Helical" evidence="12">
    <location>
        <begin position="844"/>
        <end position="863"/>
    </location>
</feature>
<feature type="transmembrane region" description="Helical" evidence="12">
    <location>
        <begin position="875"/>
        <end position="894"/>
    </location>
</feature>
<keyword evidence="8" id="KW-0460">Magnesium</keyword>
<dbReference type="Pfam" id="PF00122">
    <property type="entry name" value="E1-E2_ATPase"/>
    <property type="match status" value="1"/>
</dbReference>
<accession>F4KS90</accession>
<dbReference type="PRINTS" id="PR00119">
    <property type="entry name" value="CATATPASE"/>
</dbReference>
<keyword evidence="10 12" id="KW-1133">Transmembrane helix</keyword>
<dbReference type="eggNOG" id="COG0474">
    <property type="taxonomic scope" value="Bacteria"/>
</dbReference>
<dbReference type="SMART" id="SM00831">
    <property type="entry name" value="Cation_ATPase_N"/>
    <property type="match status" value="1"/>
</dbReference>
<dbReference type="OrthoDB" id="1521937at2"/>
<dbReference type="AlphaFoldDB" id="F4KS90"/>
<evidence type="ECO:0000256" key="8">
    <source>
        <dbReference type="ARBA" id="ARBA00022842"/>
    </source>
</evidence>
<evidence type="ECO:0000256" key="9">
    <source>
        <dbReference type="ARBA" id="ARBA00022967"/>
    </source>
</evidence>
<dbReference type="Gene3D" id="3.40.50.1000">
    <property type="entry name" value="HAD superfamily/HAD-like"/>
    <property type="match status" value="1"/>
</dbReference>
<dbReference type="EMBL" id="CP002691">
    <property type="protein sequence ID" value="AEE52335.1"/>
    <property type="molecule type" value="Genomic_DNA"/>
</dbReference>
<dbReference type="SUPFAM" id="SSF81665">
    <property type="entry name" value="Calcium ATPase, transmembrane domain M"/>
    <property type="match status" value="1"/>
</dbReference>
<dbReference type="Pfam" id="PF13246">
    <property type="entry name" value="Cation_ATPase"/>
    <property type="match status" value="1"/>
</dbReference>
<keyword evidence="15" id="KW-1185">Reference proteome</keyword>
<feature type="transmembrane region" description="Helical" evidence="12">
    <location>
        <begin position="250"/>
        <end position="270"/>
    </location>
</feature>
<evidence type="ECO:0000256" key="10">
    <source>
        <dbReference type="ARBA" id="ARBA00022989"/>
    </source>
</evidence>
<dbReference type="SUPFAM" id="SSF81653">
    <property type="entry name" value="Calcium ATPase, transduction domain A"/>
    <property type="match status" value="1"/>
</dbReference>
<evidence type="ECO:0000313" key="15">
    <source>
        <dbReference type="Proteomes" id="UP000008461"/>
    </source>
</evidence>
<dbReference type="InterPro" id="IPR036412">
    <property type="entry name" value="HAD-like_sf"/>
</dbReference>
<dbReference type="FunFam" id="2.70.150.10:FF:000160">
    <property type="entry name" value="Sarcoplasmic/endoplasmic reticulum calcium ATPase 1"/>
    <property type="match status" value="1"/>
</dbReference>
<reference key="2">
    <citation type="submission" date="2011-04" db="EMBL/GenBank/DDBJ databases">
        <title>Complete sequence of chromosome of Haliscomenobacter hydrossis DSM 1100.</title>
        <authorList>
            <consortium name="US DOE Joint Genome Institute (JGI-PGF)"/>
            <person name="Lucas S."/>
            <person name="Han J."/>
            <person name="Lapidus A."/>
            <person name="Bruce D."/>
            <person name="Goodwin L."/>
            <person name="Pitluck S."/>
            <person name="Peters L."/>
            <person name="Kyrpides N."/>
            <person name="Mavromatis K."/>
            <person name="Ivanova N."/>
            <person name="Ovchinnikova G."/>
            <person name="Pagani I."/>
            <person name="Daligault H."/>
            <person name="Detter J.C."/>
            <person name="Han C."/>
            <person name="Land M."/>
            <person name="Hauser L."/>
            <person name="Markowitz V."/>
            <person name="Cheng J.-F."/>
            <person name="Hugenholtz P."/>
            <person name="Woyke T."/>
            <person name="Wu D."/>
            <person name="Verbarg S."/>
            <person name="Frueling A."/>
            <person name="Brambilla E."/>
            <person name="Klenk H.-P."/>
            <person name="Eisen J.A."/>
        </authorList>
    </citation>
    <scope>NUCLEOTIDE SEQUENCE</scope>
    <source>
        <strain>DSM 1100</strain>
    </source>
</reference>
<keyword evidence="7" id="KW-0067">ATP-binding</keyword>
<evidence type="ECO:0000256" key="6">
    <source>
        <dbReference type="ARBA" id="ARBA00022741"/>
    </source>
</evidence>
<evidence type="ECO:0000256" key="5">
    <source>
        <dbReference type="ARBA" id="ARBA00022692"/>
    </source>
</evidence>
<evidence type="ECO:0000259" key="13">
    <source>
        <dbReference type="SMART" id="SM00831"/>
    </source>
</evidence>
<dbReference type="HOGENOM" id="CLU_002360_3_3_10"/>
<dbReference type="SUPFAM" id="SSF81660">
    <property type="entry name" value="Metal cation-transporting ATPase, ATP-binding domain N"/>
    <property type="match status" value="1"/>
</dbReference>
<keyword evidence="5 12" id="KW-0812">Transmembrane</keyword>
<evidence type="ECO:0000256" key="12">
    <source>
        <dbReference type="SAM" id="Phobius"/>
    </source>
</evidence>
<dbReference type="FunFam" id="3.40.50.1000:FF:000028">
    <property type="entry name" value="Calcium-transporting P-type ATPase, putative"/>
    <property type="match status" value="1"/>
</dbReference>
<keyword evidence="3" id="KW-1003">Cell membrane</keyword>
<dbReference type="PRINTS" id="PR00120">
    <property type="entry name" value="HATPASE"/>
</dbReference>
<dbReference type="PROSITE" id="PS00154">
    <property type="entry name" value="ATPASE_E1_E2"/>
    <property type="match status" value="1"/>
</dbReference>
<dbReference type="InterPro" id="IPR004014">
    <property type="entry name" value="ATPase_P-typ_cation-transptr_N"/>
</dbReference>
<dbReference type="InterPro" id="IPR008250">
    <property type="entry name" value="ATPase_P-typ_transduc_dom_A_sf"/>
</dbReference>
<organism evidence="14 15">
    <name type="scientific">Haliscomenobacter hydrossis (strain ATCC 27775 / DSM 1100 / LMG 10767 / O)</name>
    <dbReference type="NCBI Taxonomy" id="760192"/>
    <lineage>
        <taxon>Bacteria</taxon>
        <taxon>Pseudomonadati</taxon>
        <taxon>Bacteroidota</taxon>
        <taxon>Saprospiria</taxon>
        <taxon>Saprospirales</taxon>
        <taxon>Haliscomenobacteraceae</taxon>
        <taxon>Haliscomenobacter</taxon>
    </lineage>
</organism>
<dbReference type="Pfam" id="PF00689">
    <property type="entry name" value="Cation_ATPase_C"/>
    <property type="match status" value="1"/>
</dbReference>
<comment type="similarity">
    <text evidence="2">Belongs to the cation transport ATPase (P-type) (TC 3.A.3) family. Type IIA subfamily.</text>
</comment>
<gene>
    <name evidence="14" type="ordered locus">Halhy_4495</name>
</gene>
<feature type="transmembrane region" description="Helical" evidence="12">
    <location>
        <begin position="276"/>
        <end position="304"/>
    </location>
</feature>
<evidence type="ECO:0000256" key="11">
    <source>
        <dbReference type="ARBA" id="ARBA00023136"/>
    </source>
</evidence>
<feature type="domain" description="Cation-transporting P-type ATPase N-terminal" evidence="13">
    <location>
        <begin position="9"/>
        <end position="82"/>
    </location>
</feature>
<evidence type="ECO:0000313" key="14">
    <source>
        <dbReference type="EMBL" id="AEE52335.1"/>
    </source>
</evidence>
<keyword evidence="6" id="KW-0547">Nucleotide-binding</keyword>
<dbReference type="InterPro" id="IPR044492">
    <property type="entry name" value="P_typ_ATPase_HD_dom"/>
</dbReference>
<dbReference type="InterPro" id="IPR059000">
    <property type="entry name" value="ATPase_P-type_domA"/>
</dbReference>
<dbReference type="PANTHER" id="PTHR43294:SF21">
    <property type="entry name" value="CATION TRANSPORTING ATPASE"/>
    <property type="match status" value="1"/>
</dbReference>
<evidence type="ECO:0000256" key="2">
    <source>
        <dbReference type="ARBA" id="ARBA00005675"/>
    </source>
</evidence>
<dbReference type="SFLD" id="SFLDS00003">
    <property type="entry name" value="Haloacid_Dehalogenase"/>
    <property type="match status" value="1"/>
</dbReference>
<dbReference type="InterPro" id="IPR050510">
    <property type="entry name" value="Cation_transp_ATPase_P-type"/>
</dbReference>
<dbReference type="KEGG" id="hhy:Halhy_4495"/>
<feature type="transmembrane region" description="Helical" evidence="12">
    <location>
        <begin position="55"/>
        <end position="80"/>
    </location>
</feature>
<protein>
    <submittedName>
        <fullName evidence="14">ATPase, P-type (Transporting), HAD superfamily, subfamily IC</fullName>
    </submittedName>
</protein>
<comment type="subcellular location">
    <subcellularLocation>
        <location evidence="1">Cell membrane</location>
        <topology evidence="1">Multi-pass membrane protein</topology>
    </subcellularLocation>
</comment>
<evidence type="ECO:0000256" key="1">
    <source>
        <dbReference type="ARBA" id="ARBA00004651"/>
    </source>
</evidence>
<dbReference type="NCBIfam" id="TIGR01494">
    <property type="entry name" value="ATPase_P-type"/>
    <property type="match status" value="2"/>
</dbReference>
<name>F4KS90_HALH1</name>
<dbReference type="InterPro" id="IPR023214">
    <property type="entry name" value="HAD_sf"/>
</dbReference>
<feature type="transmembrane region" description="Helical" evidence="12">
    <location>
        <begin position="689"/>
        <end position="710"/>
    </location>
</feature>
<feature type="transmembrane region" description="Helical" evidence="12">
    <location>
        <begin position="807"/>
        <end position="824"/>
    </location>
</feature>
<dbReference type="PANTHER" id="PTHR43294">
    <property type="entry name" value="SODIUM/POTASSIUM-TRANSPORTING ATPASE SUBUNIT ALPHA"/>
    <property type="match status" value="1"/>
</dbReference>
<reference evidence="14 15" key="1">
    <citation type="journal article" date="2011" name="Stand. Genomic Sci.">
        <title>Complete genome sequence of Haliscomenobacter hydrossis type strain (O).</title>
        <authorList>
            <consortium name="US DOE Joint Genome Institute (JGI-PGF)"/>
            <person name="Daligault H."/>
            <person name="Lapidus A."/>
            <person name="Zeytun A."/>
            <person name="Nolan M."/>
            <person name="Lucas S."/>
            <person name="Del Rio T.G."/>
            <person name="Tice H."/>
            <person name="Cheng J.F."/>
            <person name="Tapia R."/>
            <person name="Han C."/>
            <person name="Goodwin L."/>
            <person name="Pitluck S."/>
            <person name="Liolios K."/>
            <person name="Pagani I."/>
            <person name="Ivanova N."/>
            <person name="Huntemann M."/>
            <person name="Mavromatis K."/>
            <person name="Mikhailova N."/>
            <person name="Pati A."/>
            <person name="Chen A."/>
            <person name="Palaniappan K."/>
            <person name="Land M."/>
            <person name="Hauser L."/>
            <person name="Brambilla E.M."/>
            <person name="Rohde M."/>
            <person name="Verbarg S."/>
            <person name="Goker M."/>
            <person name="Bristow J."/>
            <person name="Eisen J.A."/>
            <person name="Markowitz V."/>
            <person name="Hugenholtz P."/>
            <person name="Kyrpides N.C."/>
            <person name="Klenk H.P."/>
            <person name="Woyke T."/>
        </authorList>
    </citation>
    <scope>NUCLEOTIDE SEQUENCE [LARGE SCALE GENOMIC DNA]</scope>
    <source>
        <strain evidence="15">ATCC 27775 / DSM 1100 / LMG 10767 / O</strain>
    </source>
</reference>
<dbReference type="SFLD" id="SFLDF00027">
    <property type="entry name" value="p-type_atpase"/>
    <property type="match status" value="1"/>
</dbReference>
<dbReference type="Gene3D" id="3.40.1110.10">
    <property type="entry name" value="Calcium-transporting ATPase, cytoplasmic domain N"/>
    <property type="match status" value="1"/>
</dbReference>
<keyword evidence="9" id="KW-1278">Translocase</keyword>
<feature type="transmembrane region" description="Helical" evidence="12">
    <location>
        <begin position="762"/>
        <end position="787"/>
    </location>
</feature>
<dbReference type="GO" id="GO:0005886">
    <property type="term" value="C:plasma membrane"/>
    <property type="evidence" value="ECO:0007669"/>
    <property type="project" value="UniProtKB-SubCell"/>
</dbReference>
<feature type="transmembrane region" description="Helical" evidence="12">
    <location>
        <begin position="722"/>
        <end position="742"/>
    </location>
</feature>
<feature type="transmembrane region" description="Helical" evidence="12">
    <location>
        <begin position="86"/>
        <end position="102"/>
    </location>
</feature>
<dbReference type="SUPFAM" id="SSF56784">
    <property type="entry name" value="HAD-like"/>
    <property type="match status" value="1"/>
</dbReference>
<sequence length="903" mass="98222">MNPTPHPNTWHSMSFDAVIEQLRTSPKGLSSTEVAQRIKNYGPNKITQRKGPGALGLFFSQFMDPLIYILLASSVIAVLMGKTTDAAVIFGVIFINAIIGFVQEFQANNAIRNLLQLVPEYTTVVREGLQKHIESEDLVPGDYVLLQAGDRISADIRLTFAKSLSCNESILTGESLPSEKSTAAVEVNAVVADRKSMVFSGTFVTEGTAEGVVVATGKKTEIGQISELMQSTGEVKSPLTKSIEKIGKTITLAILIVGLLVFIIGLFRHYTLVESMLSAITLAVAAIPEGLPAVITISAAIGIIRLAKRKAVMRHLSSVETLGSTTVICSDKTGTLTRNEMTVQIIWDGENRYTVTGLGTEVQGRTLLESTATEAKEEDIGELMRAGALCNDATLHVAEDGTWKMVGDPTELALIFASRKFGINESSIREEWPRLDVKPFDSVTKRMITLHQSPGDEKVIYLKGAPETVIPLLQKTDAIHPEKIKKEALDLAASGLRILAFAVKRLAPDDRINSLESRMLEDFTFLGLMAMKDPPREEVKTAIKKCHDAGIVVKMITGDHPATALAIAKELALSKNELVVTGQELQQMDDAALQETVKTTDIYARVSPEDKLRLVKALQANGEIVAMTGDGVNDAPALKRADIGISMGVSGTAVAREASDMILVNDNFESIEAAVEEGRHVFDNLLKGIVFILPTSIGLGLVTLFAVSFFPTVEGVLIRPMLPVQVLWVNLITAVALTLPLALEAMEPDVMNRPPRDQQKPFLSAVLALRMIIVALVMAGGTVGLFLWEYNIELEKGIDATKALAEAQTMAVTAMVFFQIFYLLNCRSLKYNVGAIGYFSNPFIYLGIFVVLLAQLFFVYAPIMNRWFSSLPLNLEAWSFSAAVAASILVIVGIEKWITSKLE</sequence>
<dbReference type="InterPro" id="IPR023298">
    <property type="entry name" value="ATPase_P-typ_TM_dom_sf"/>
</dbReference>
<dbReference type="Gene3D" id="1.20.1110.10">
    <property type="entry name" value="Calcium-transporting ATPase, transmembrane domain"/>
    <property type="match status" value="1"/>
</dbReference>
<dbReference type="Gene3D" id="2.70.150.10">
    <property type="entry name" value="Calcium-transporting ATPase, cytoplasmic transduction domain A"/>
    <property type="match status" value="1"/>
</dbReference>
<keyword evidence="4" id="KW-0597">Phosphoprotein</keyword>
<dbReference type="InterPro" id="IPR018303">
    <property type="entry name" value="ATPase_P-typ_P_site"/>
</dbReference>
<evidence type="ECO:0000256" key="7">
    <source>
        <dbReference type="ARBA" id="ARBA00022840"/>
    </source>
</evidence>
<dbReference type="InterPro" id="IPR023299">
    <property type="entry name" value="ATPase_P-typ_cyto_dom_N"/>
</dbReference>
<dbReference type="Proteomes" id="UP000008461">
    <property type="component" value="Chromosome"/>
</dbReference>
<evidence type="ECO:0000256" key="3">
    <source>
        <dbReference type="ARBA" id="ARBA00022475"/>
    </source>
</evidence>
<dbReference type="STRING" id="760192.Halhy_4495"/>
<dbReference type="Pfam" id="PF00690">
    <property type="entry name" value="Cation_ATPase_N"/>
    <property type="match status" value="1"/>
</dbReference>
<dbReference type="SFLD" id="SFLDG00002">
    <property type="entry name" value="C1.7:_P-type_atpase_like"/>
    <property type="match status" value="1"/>
</dbReference>
<evidence type="ECO:0000256" key="4">
    <source>
        <dbReference type="ARBA" id="ARBA00022553"/>
    </source>
</evidence>